<dbReference type="CDD" id="cd00093">
    <property type="entry name" value="HTH_XRE"/>
    <property type="match status" value="1"/>
</dbReference>
<gene>
    <name evidence="2" type="ORF">HUK68_19530</name>
</gene>
<keyword evidence="3" id="KW-1185">Reference proteome</keyword>
<feature type="domain" description="HTH cro/C1-type" evidence="1">
    <location>
        <begin position="10"/>
        <end position="64"/>
    </location>
</feature>
<dbReference type="InterPro" id="IPR010982">
    <property type="entry name" value="Lambda_DNA-bd_dom_sf"/>
</dbReference>
<organism evidence="2 3">
    <name type="scientific">Comamonas antarctica</name>
    <dbReference type="NCBI Taxonomy" id="2743470"/>
    <lineage>
        <taxon>Bacteria</taxon>
        <taxon>Pseudomonadati</taxon>
        <taxon>Pseudomonadota</taxon>
        <taxon>Betaproteobacteria</taxon>
        <taxon>Burkholderiales</taxon>
        <taxon>Comamonadaceae</taxon>
        <taxon>Comamonas</taxon>
    </lineage>
</organism>
<reference evidence="2 3" key="1">
    <citation type="submission" date="2020-06" db="EMBL/GenBank/DDBJ databases">
        <title>Acidovorax antarctica sp. nov., isolated from Corinth ice sheet soil, Antarctic Fields Peninsula.</title>
        <authorList>
            <person name="Xu Q."/>
            <person name="Peng F."/>
        </authorList>
    </citation>
    <scope>NUCLEOTIDE SEQUENCE [LARGE SCALE GENOMIC DNA]</scope>
    <source>
        <strain evidence="2 3">16-35-5</strain>
        <plasmid evidence="2 3">unnamed1</plasmid>
    </source>
</reference>
<keyword evidence="2" id="KW-0614">Plasmid</keyword>
<dbReference type="Pfam" id="PF01381">
    <property type="entry name" value="HTH_3"/>
    <property type="match status" value="1"/>
</dbReference>
<protein>
    <submittedName>
        <fullName evidence="2">Helix-turn-helix domain-containing protein</fullName>
    </submittedName>
</protein>
<dbReference type="GO" id="GO:0003677">
    <property type="term" value="F:DNA binding"/>
    <property type="evidence" value="ECO:0007669"/>
    <property type="project" value="InterPro"/>
</dbReference>
<accession>A0A6N1X730</accession>
<dbReference type="Gene3D" id="1.10.260.40">
    <property type="entry name" value="lambda repressor-like DNA-binding domains"/>
    <property type="match status" value="1"/>
</dbReference>
<geneLocation type="plasmid" evidence="2 3">
    <name>unnamed1</name>
</geneLocation>
<evidence type="ECO:0000313" key="2">
    <source>
        <dbReference type="EMBL" id="QKV55137.1"/>
    </source>
</evidence>
<sequence length="125" mass="13583">MYHDIFMANVLRLLDEKQLTKQSLAQKAGMSISFLSDLTNGKANPSLKIMAAIASALDTPLPDLLRTANAAPAAAEPPGQYRVVRRLPQGLTQVAAVLTDYQAFHVRQWDAANRKTMGKSEDSSA</sequence>
<dbReference type="PROSITE" id="PS50943">
    <property type="entry name" value="HTH_CROC1"/>
    <property type="match status" value="1"/>
</dbReference>
<dbReference type="EMBL" id="CP054841">
    <property type="protein sequence ID" value="QKV55137.1"/>
    <property type="molecule type" value="Genomic_DNA"/>
</dbReference>
<dbReference type="SUPFAM" id="SSF47413">
    <property type="entry name" value="lambda repressor-like DNA-binding domains"/>
    <property type="match status" value="1"/>
</dbReference>
<dbReference type="NCBIfam" id="NF010465">
    <property type="entry name" value="PRK13890.1"/>
    <property type="match status" value="1"/>
</dbReference>
<evidence type="ECO:0000259" key="1">
    <source>
        <dbReference type="PROSITE" id="PS50943"/>
    </source>
</evidence>
<dbReference type="Proteomes" id="UP000509579">
    <property type="component" value="Plasmid unnamed1"/>
</dbReference>
<name>A0A6N1X730_9BURK</name>
<dbReference type="KEGG" id="aant:HUK68_19530"/>
<dbReference type="AlphaFoldDB" id="A0A6N1X730"/>
<dbReference type="SMART" id="SM00530">
    <property type="entry name" value="HTH_XRE"/>
    <property type="match status" value="1"/>
</dbReference>
<dbReference type="InterPro" id="IPR001387">
    <property type="entry name" value="Cro/C1-type_HTH"/>
</dbReference>
<proteinExistence type="predicted"/>
<evidence type="ECO:0000313" key="3">
    <source>
        <dbReference type="Proteomes" id="UP000509579"/>
    </source>
</evidence>